<accession>A0A0P0GDF4</accession>
<dbReference type="Proteomes" id="UP001221924">
    <property type="component" value="Unassembled WGS sequence"/>
</dbReference>
<dbReference type="InterPro" id="IPR006860">
    <property type="entry name" value="FecR"/>
</dbReference>
<evidence type="ECO:0000259" key="3">
    <source>
        <dbReference type="Pfam" id="PF16344"/>
    </source>
</evidence>
<proteinExistence type="predicted"/>
<dbReference type="EMBL" id="JARFID010000037">
    <property type="protein sequence ID" value="MDE8697130.1"/>
    <property type="molecule type" value="Genomic_DNA"/>
</dbReference>
<evidence type="ECO:0000256" key="1">
    <source>
        <dbReference type="SAM" id="Phobius"/>
    </source>
</evidence>
<dbReference type="RefSeq" id="WP_007219208.1">
    <property type="nucleotide sequence ID" value="NZ_CABMLT010000005.1"/>
</dbReference>
<dbReference type="EMBL" id="CP012801">
    <property type="protein sequence ID" value="ALJ60317.1"/>
    <property type="molecule type" value="Genomic_DNA"/>
</dbReference>
<dbReference type="Gene3D" id="3.55.50.30">
    <property type="match status" value="1"/>
</dbReference>
<dbReference type="AlphaFoldDB" id="A0A0P0GDF4"/>
<dbReference type="InterPro" id="IPR012373">
    <property type="entry name" value="Ferrdict_sens_TM"/>
</dbReference>
<dbReference type="PATRIC" id="fig|246787.4.peg.3188"/>
<dbReference type="Proteomes" id="UP000061809">
    <property type="component" value="Chromosome"/>
</dbReference>
<keyword evidence="1" id="KW-0812">Transmembrane</keyword>
<dbReference type="Pfam" id="PF16344">
    <property type="entry name" value="FecR_C"/>
    <property type="match status" value="1"/>
</dbReference>
<reference evidence="7" key="4">
    <citation type="submission" date="2023-08" db="EMBL/GenBank/DDBJ databases">
        <title>Reintroducing virulent viruses to syntetic microbiomes.</title>
        <authorList>
            <person name="Wilde J."/>
            <person name="Boyes R."/>
            <person name="Robinson A.V."/>
            <person name="Daisley B.A."/>
            <person name="Allen-Vercoe E."/>
        </authorList>
    </citation>
    <scope>NUCLEOTIDE SEQUENCE</scope>
    <source>
        <strain evidence="7">225I_12FAA</strain>
    </source>
</reference>
<evidence type="ECO:0000313" key="4">
    <source>
        <dbReference type="EMBL" id="ALJ60317.1"/>
    </source>
</evidence>
<gene>
    <name evidence="4" type="ORF">BcellWH2_03079</name>
    <name evidence="5" type="ORF">F2Y81_23600</name>
    <name evidence="6" type="ORF">PZH42_23780</name>
    <name evidence="7" type="ORF">RO785_24920</name>
</gene>
<evidence type="ECO:0000259" key="2">
    <source>
        <dbReference type="Pfam" id="PF04773"/>
    </source>
</evidence>
<evidence type="ECO:0000313" key="8">
    <source>
        <dbReference type="Proteomes" id="UP000061809"/>
    </source>
</evidence>
<evidence type="ECO:0000313" key="5">
    <source>
        <dbReference type="EMBL" id="KAA5413232.1"/>
    </source>
</evidence>
<organism evidence="4 8">
    <name type="scientific">Bacteroides cellulosilyticus</name>
    <dbReference type="NCBI Taxonomy" id="246787"/>
    <lineage>
        <taxon>Bacteria</taxon>
        <taxon>Pseudomonadati</taxon>
        <taxon>Bacteroidota</taxon>
        <taxon>Bacteroidia</taxon>
        <taxon>Bacteroidales</taxon>
        <taxon>Bacteroidaceae</taxon>
        <taxon>Bacteroides</taxon>
    </lineage>
</organism>
<dbReference type="EMBL" id="JAVSNH010000002">
    <property type="protein sequence ID" value="MDT4514209.1"/>
    <property type="molecule type" value="Genomic_DNA"/>
</dbReference>
<dbReference type="Proteomes" id="UP000448877">
    <property type="component" value="Unassembled WGS sequence"/>
</dbReference>
<dbReference type="InterPro" id="IPR032508">
    <property type="entry name" value="FecR_C"/>
</dbReference>
<name>A0A0P0GDF4_9BACE</name>
<dbReference type="PIRSF" id="PIRSF018266">
    <property type="entry name" value="FecR"/>
    <property type="match status" value="1"/>
</dbReference>
<dbReference type="GO" id="GO:0016989">
    <property type="term" value="F:sigma factor antagonist activity"/>
    <property type="evidence" value="ECO:0007669"/>
    <property type="project" value="TreeGrafter"/>
</dbReference>
<sequence length="323" mass="37720">MDERILKYFQNSLAPNERLLLLREIEKNEELKKQFAEYQNIQALLNLSSHTEDKKEGETSYQHFQKRIKSKKMRIWLVKTMKYAAAILILMISTYQLSIWQMSHKLQDDFQVQTNTLYVPAGQRACISLQDGTVVWLNAQSTLTYPSHFYGKERTVSIIGEAFFEVAKDKNRPFIVAAQDAKIQVLGTKFNVYSYPDSKQIRTSLIEGAVQVFYKSKQVILRPNEESIAQDGKLTVSNIKNPDMLLWRNGIYSFNNERLADIVNKLELYYDVTINIANPKLKDINYTCKFRQRDGIEKILHTIQKIHHFKIEIDKENNVITLK</sequence>
<dbReference type="EMBL" id="VVYV01000055">
    <property type="protein sequence ID" value="KAA5413232.1"/>
    <property type="molecule type" value="Genomic_DNA"/>
</dbReference>
<reference evidence="5 9" key="2">
    <citation type="journal article" date="2019" name="Nat. Med.">
        <title>A library of human gut bacterial isolates paired with longitudinal multiomics data enables mechanistic microbiome research.</title>
        <authorList>
            <person name="Poyet M."/>
            <person name="Groussin M."/>
            <person name="Gibbons S.M."/>
            <person name="Avila-Pacheco J."/>
            <person name="Jiang X."/>
            <person name="Kearney S.M."/>
            <person name="Perrotta A.R."/>
            <person name="Berdy B."/>
            <person name="Zhao S."/>
            <person name="Lieberman T.D."/>
            <person name="Swanson P.K."/>
            <person name="Smith M."/>
            <person name="Roesemann S."/>
            <person name="Alexander J.E."/>
            <person name="Rich S.A."/>
            <person name="Livny J."/>
            <person name="Vlamakis H."/>
            <person name="Clish C."/>
            <person name="Bullock K."/>
            <person name="Deik A."/>
            <person name="Scott J."/>
            <person name="Pierce K.A."/>
            <person name="Xavier R.J."/>
            <person name="Alm E.J."/>
        </authorList>
    </citation>
    <scope>NUCLEOTIDE SEQUENCE [LARGE SCALE GENOMIC DNA]</scope>
    <source>
        <strain evidence="5 9">BIOML-A6</strain>
    </source>
</reference>
<reference evidence="4 8" key="1">
    <citation type="journal article" date="2015" name="Science">
        <title>Genetic determinants of in vivo fitness and diet responsiveness in multiple human gut Bacteroides.</title>
        <authorList>
            <person name="Wu M."/>
            <person name="McNulty N.P."/>
            <person name="Rodionov D.A."/>
            <person name="Khoroshkin M.S."/>
            <person name="Griffin N.W."/>
            <person name="Cheng J."/>
            <person name="Latreille P."/>
            <person name="Kerstetter R.A."/>
            <person name="Terrapon N."/>
            <person name="Henrissat B."/>
            <person name="Osterman A.L."/>
            <person name="Gordon J.I."/>
        </authorList>
    </citation>
    <scope>NUCLEOTIDE SEQUENCE [LARGE SCALE GENOMIC DNA]</scope>
    <source>
        <strain evidence="4 8">WH2</strain>
    </source>
</reference>
<reference evidence="6" key="3">
    <citation type="submission" date="2023-03" db="EMBL/GenBank/DDBJ databases">
        <title>DFI Biobank Strains.</title>
        <authorList>
            <person name="Mostad J."/>
            <person name="Paddock L."/>
            <person name="Medina S."/>
            <person name="Waligurski E."/>
            <person name="Barat B."/>
            <person name="Smith R."/>
            <person name="Burgo V."/>
            <person name="Metcalfe C."/>
            <person name="Woodson C."/>
            <person name="Sundararajan A."/>
            <person name="Ramaswamy R."/>
            <person name="Lin H."/>
            <person name="Pamer E.G."/>
        </authorList>
    </citation>
    <scope>NUCLEOTIDE SEQUENCE</scope>
    <source>
        <strain evidence="6">DFI.9.5</strain>
    </source>
</reference>
<dbReference type="Proteomes" id="UP001266995">
    <property type="component" value="Unassembled WGS sequence"/>
</dbReference>
<evidence type="ECO:0000313" key="9">
    <source>
        <dbReference type="Proteomes" id="UP000448877"/>
    </source>
</evidence>
<evidence type="ECO:0000313" key="7">
    <source>
        <dbReference type="EMBL" id="MDT4514209.1"/>
    </source>
</evidence>
<dbReference type="STRING" id="246787.BcellWH2_03079"/>
<dbReference type="KEGG" id="bcel:BcellWH2_03079"/>
<dbReference type="GeneID" id="66305612"/>
<evidence type="ECO:0000313" key="6">
    <source>
        <dbReference type="EMBL" id="MDE8697130.1"/>
    </source>
</evidence>
<protein>
    <submittedName>
        <fullName evidence="4">Fec operon regulator FecR</fullName>
    </submittedName>
    <submittedName>
        <fullName evidence="5">FecR family protein</fullName>
    </submittedName>
</protein>
<dbReference type="PANTHER" id="PTHR30273:SF2">
    <property type="entry name" value="PROTEIN FECR"/>
    <property type="match status" value="1"/>
</dbReference>
<dbReference type="Pfam" id="PF04773">
    <property type="entry name" value="FecR"/>
    <property type="match status" value="1"/>
</dbReference>
<keyword evidence="1" id="KW-1133">Transmembrane helix</keyword>
<dbReference type="Gene3D" id="2.60.120.1440">
    <property type="match status" value="1"/>
</dbReference>
<dbReference type="eggNOG" id="COG3712">
    <property type="taxonomic scope" value="Bacteria"/>
</dbReference>
<keyword evidence="1" id="KW-0472">Membrane</keyword>
<dbReference type="FunFam" id="2.60.120.1440:FF:000001">
    <property type="entry name" value="Putative anti-sigma factor"/>
    <property type="match status" value="1"/>
</dbReference>
<feature type="domain" description="Protein FecR C-terminal" evidence="3">
    <location>
        <begin position="252"/>
        <end position="320"/>
    </location>
</feature>
<feature type="domain" description="FecR protein" evidence="2">
    <location>
        <begin position="117"/>
        <end position="211"/>
    </location>
</feature>
<feature type="transmembrane region" description="Helical" evidence="1">
    <location>
        <begin position="76"/>
        <end position="97"/>
    </location>
</feature>
<dbReference type="PANTHER" id="PTHR30273">
    <property type="entry name" value="PERIPLASMIC SIGNAL SENSOR AND SIGMA FACTOR ACTIVATOR FECR-RELATED"/>
    <property type="match status" value="1"/>
</dbReference>